<dbReference type="EC" id="2.1.1.-" evidence="6"/>
<dbReference type="PANTHER" id="PTHR12315">
    <property type="entry name" value="BICOID-INTERACTING PROTEIN RELATED"/>
    <property type="match status" value="1"/>
</dbReference>
<reference evidence="10" key="1">
    <citation type="submission" date="2016-11" db="UniProtKB">
        <authorList>
            <consortium name="WormBaseParasite"/>
        </authorList>
    </citation>
    <scope>IDENTIFICATION</scope>
</reference>
<dbReference type="CDD" id="cd02440">
    <property type="entry name" value="AdoMet_MTases"/>
    <property type="match status" value="1"/>
</dbReference>
<evidence type="ECO:0000256" key="2">
    <source>
        <dbReference type="ARBA" id="ARBA00022603"/>
    </source>
</evidence>
<dbReference type="PANTHER" id="PTHR12315:SF0">
    <property type="entry name" value="7SK SNRNA METHYLPHOSPHATE CAPPING ENZYME"/>
    <property type="match status" value="1"/>
</dbReference>
<dbReference type="GO" id="GO:0040031">
    <property type="term" value="P:snRNA modification"/>
    <property type="evidence" value="ECO:0007669"/>
    <property type="project" value="TreeGrafter"/>
</dbReference>
<protein>
    <recommendedName>
        <fullName evidence="6">RNA methyltransferase</fullName>
        <ecNumber evidence="6">2.1.1.-</ecNumber>
    </recommendedName>
</protein>
<feature type="region of interest" description="Disordered" evidence="7">
    <location>
        <begin position="324"/>
        <end position="378"/>
    </location>
</feature>
<proteinExistence type="inferred from homology"/>
<dbReference type="GO" id="GO:0017069">
    <property type="term" value="F:snRNA binding"/>
    <property type="evidence" value="ECO:0007669"/>
    <property type="project" value="TreeGrafter"/>
</dbReference>
<evidence type="ECO:0000256" key="3">
    <source>
        <dbReference type="ARBA" id="ARBA00022679"/>
    </source>
</evidence>
<comment type="similarity">
    <text evidence="1 6">Belongs to the methyltransferase superfamily.</text>
</comment>
<dbReference type="FunFam" id="3.40.50.150:FF:000083">
    <property type="entry name" value="7SK snRNA methylphosphate capping enzyme"/>
    <property type="match status" value="1"/>
</dbReference>
<dbReference type="Pfam" id="PF13649">
    <property type="entry name" value="Methyltransf_25"/>
    <property type="match status" value="1"/>
</dbReference>
<evidence type="ECO:0000256" key="6">
    <source>
        <dbReference type="RuleBase" id="RU367087"/>
    </source>
</evidence>
<evidence type="ECO:0000313" key="10">
    <source>
        <dbReference type="WBParaSite" id="L893_g6128.t2"/>
    </source>
</evidence>
<keyword evidence="3 6" id="KW-0808">Transferase</keyword>
<dbReference type="Gene3D" id="3.40.50.150">
    <property type="entry name" value="Vaccinia Virus protein VP39"/>
    <property type="match status" value="1"/>
</dbReference>
<dbReference type="InterPro" id="IPR010675">
    <property type="entry name" value="Bin3_C"/>
</dbReference>
<dbReference type="GO" id="GO:0008173">
    <property type="term" value="F:RNA methyltransferase activity"/>
    <property type="evidence" value="ECO:0007669"/>
    <property type="project" value="UniProtKB-UniRule"/>
</dbReference>
<evidence type="ECO:0000259" key="8">
    <source>
        <dbReference type="PROSITE" id="PS51515"/>
    </source>
</evidence>
<dbReference type="InterPro" id="IPR029063">
    <property type="entry name" value="SAM-dependent_MTases_sf"/>
</dbReference>
<dbReference type="GO" id="GO:0032259">
    <property type="term" value="P:methylation"/>
    <property type="evidence" value="ECO:0007669"/>
    <property type="project" value="UniProtKB-KW"/>
</dbReference>
<sequence>MSAESEHPGPSCEAEDAPVEKTNKSNKYVENGKPGPSTEKDVQKQEANGAEVTGGQNSGSAADDAASQKQKRSLKDASKADCRYRYGNYNRYYGSRLKDLGHDPRLDKLPKSWFRYKSVLDIGCNVGYLTIELAKNFGPWRVVGIDIDDHLVGVARKNIRHYCDKDVELAGKYPASFKNPPETDLTVKFPDNVWFYKENYVLDEDWMLDSVQPEYDVILALSITKWIHLNWGDDGVKRFFRRVFKHLRPGGKFIVEPQEFSSYKKKSRLTPEINANYKAIKFLPEHFDNFLVNNVGFVTCQSLGIPKGARKGFDRPLVVYHKRDPRSKKTFGEPGQTGGWDPLFTKEREQLGKQKGVKRPLENSSTDEEENPAKKADK</sequence>
<evidence type="ECO:0000256" key="4">
    <source>
        <dbReference type="ARBA" id="ARBA00022691"/>
    </source>
</evidence>
<evidence type="ECO:0000256" key="1">
    <source>
        <dbReference type="ARBA" id="ARBA00008361"/>
    </source>
</evidence>
<dbReference type="GO" id="GO:0008171">
    <property type="term" value="F:O-methyltransferase activity"/>
    <property type="evidence" value="ECO:0007669"/>
    <property type="project" value="UniProtKB-UniRule"/>
</dbReference>
<evidence type="ECO:0000256" key="5">
    <source>
        <dbReference type="PROSITE-ProRule" id="PRU00848"/>
    </source>
</evidence>
<name>A0A1I8AIH5_9BILA</name>
<organism evidence="9 10">
    <name type="scientific">Steinernema glaseri</name>
    <dbReference type="NCBI Taxonomy" id="37863"/>
    <lineage>
        <taxon>Eukaryota</taxon>
        <taxon>Metazoa</taxon>
        <taxon>Ecdysozoa</taxon>
        <taxon>Nematoda</taxon>
        <taxon>Chromadorea</taxon>
        <taxon>Rhabditida</taxon>
        <taxon>Tylenchina</taxon>
        <taxon>Panagrolaimomorpha</taxon>
        <taxon>Strongyloidoidea</taxon>
        <taxon>Steinernematidae</taxon>
        <taxon>Steinernema</taxon>
    </lineage>
</organism>
<feature type="region of interest" description="Disordered" evidence="7">
    <location>
        <begin position="1"/>
        <end position="76"/>
    </location>
</feature>
<keyword evidence="9" id="KW-1185">Reference proteome</keyword>
<dbReference type="SUPFAM" id="SSF53335">
    <property type="entry name" value="S-adenosyl-L-methionine-dependent methyltransferases"/>
    <property type="match status" value="1"/>
</dbReference>
<keyword evidence="2 6" id="KW-0489">Methyltransferase</keyword>
<evidence type="ECO:0000313" key="9">
    <source>
        <dbReference type="Proteomes" id="UP000095287"/>
    </source>
</evidence>
<dbReference type="InterPro" id="IPR024160">
    <property type="entry name" value="BIN3_SAM-bd_dom"/>
</dbReference>
<evidence type="ECO:0000256" key="7">
    <source>
        <dbReference type="SAM" id="MobiDB-lite"/>
    </source>
</evidence>
<dbReference type="InterPro" id="IPR041698">
    <property type="entry name" value="Methyltransf_25"/>
</dbReference>
<dbReference type="AlphaFoldDB" id="A0A1I8AIH5"/>
<dbReference type="Proteomes" id="UP000095287">
    <property type="component" value="Unplaced"/>
</dbReference>
<dbReference type="PROSITE" id="PS51515">
    <property type="entry name" value="BIN3_SAM"/>
    <property type="match status" value="1"/>
</dbReference>
<accession>A0A1I8AIH5</accession>
<dbReference type="InterPro" id="IPR039772">
    <property type="entry name" value="Bin3-like"/>
</dbReference>
<keyword evidence="4 5" id="KW-0949">S-adenosyl-L-methionine</keyword>
<dbReference type="WBParaSite" id="L893_g6128.t2">
    <property type="protein sequence ID" value="L893_g6128.t2"/>
    <property type="gene ID" value="L893_g6128"/>
</dbReference>
<dbReference type="Pfam" id="PF06859">
    <property type="entry name" value="Bin3"/>
    <property type="match status" value="1"/>
</dbReference>
<feature type="domain" description="Bin3-type SAM" evidence="8">
    <location>
        <begin position="103"/>
        <end position="325"/>
    </location>
</feature>